<gene>
    <name evidence="1" type="ORF">METZ01_LOCUS349535</name>
</gene>
<accession>A0A382RJ93</accession>
<evidence type="ECO:0000313" key="1">
    <source>
        <dbReference type="EMBL" id="SVC96681.1"/>
    </source>
</evidence>
<dbReference type="AlphaFoldDB" id="A0A382RJ93"/>
<organism evidence="1">
    <name type="scientific">marine metagenome</name>
    <dbReference type="NCBI Taxonomy" id="408172"/>
    <lineage>
        <taxon>unclassified sequences</taxon>
        <taxon>metagenomes</taxon>
        <taxon>ecological metagenomes</taxon>
    </lineage>
</organism>
<dbReference type="EMBL" id="UINC01121485">
    <property type="protein sequence ID" value="SVC96681.1"/>
    <property type="molecule type" value="Genomic_DNA"/>
</dbReference>
<reference evidence="1" key="1">
    <citation type="submission" date="2018-05" db="EMBL/GenBank/DDBJ databases">
        <authorList>
            <person name="Lanie J.A."/>
            <person name="Ng W.-L."/>
            <person name="Kazmierczak K.M."/>
            <person name="Andrzejewski T.M."/>
            <person name="Davidsen T.M."/>
            <person name="Wayne K.J."/>
            <person name="Tettelin H."/>
            <person name="Glass J.I."/>
            <person name="Rusch D."/>
            <person name="Podicherti R."/>
            <person name="Tsui H.-C.T."/>
            <person name="Winkler M.E."/>
        </authorList>
    </citation>
    <scope>NUCLEOTIDE SEQUENCE</scope>
</reference>
<protein>
    <submittedName>
        <fullName evidence="1">Uncharacterized protein</fullName>
    </submittedName>
</protein>
<proteinExistence type="predicted"/>
<sequence>MKTYFSILIIIFLFSLIACGGSGSSSSEFEPSSNIYEMSDVVAAGWKMKKGFEIAEFPNSTDARWGFAPTQSREVAVIRYPTVELARTDGLKAAEEQTEYIEPVDGIIAYGDKVEKTACRGFADYSPPYKLSHTTDTRFGIKGTLILNKGSFTEELSFPLNAECPRREPFYRVYIIEGNLVFLGELLRKEDLEMVNSAIIDLIIKMKEVKNG</sequence>
<dbReference type="PROSITE" id="PS51257">
    <property type="entry name" value="PROKAR_LIPOPROTEIN"/>
    <property type="match status" value="1"/>
</dbReference>
<name>A0A382RJ93_9ZZZZ</name>